<dbReference type="Proteomes" id="UP000199220">
    <property type="component" value="Unassembled WGS sequence"/>
</dbReference>
<dbReference type="PROSITE" id="PS01124">
    <property type="entry name" value="HTH_ARAC_FAMILY_2"/>
    <property type="match status" value="1"/>
</dbReference>
<dbReference type="InterPro" id="IPR018060">
    <property type="entry name" value="HTH_AraC"/>
</dbReference>
<keyword evidence="1" id="KW-0805">Transcription regulation</keyword>
<reference evidence="6" key="1">
    <citation type="submission" date="2016-10" db="EMBL/GenBank/DDBJ databases">
        <authorList>
            <person name="Varghese N."/>
            <person name="Submissions S."/>
        </authorList>
    </citation>
    <scope>NUCLEOTIDE SEQUENCE [LARGE SCALE GENOMIC DNA]</scope>
    <source>
        <strain evidence="6">DSM 21368</strain>
    </source>
</reference>
<evidence type="ECO:0000259" key="4">
    <source>
        <dbReference type="PROSITE" id="PS01124"/>
    </source>
</evidence>
<dbReference type="InterPro" id="IPR035418">
    <property type="entry name" value="AraC-bd_2"/>
</dbReference>
<keyword evidence="2 5" id="KW-0238">DNA-binding</keyword>
<dbReference type="OrthoDB" id="186135at2"/>
<gene>
    <name evidence="5" type="ORF">SAMN04488554_2682</name>
</gene>
<dbReference type="Gene3D" id="1.10.10.60">
    <property type="entry name" value="Homeodomain-like"/>
    <property type="match status" value="1"/>
</dbReference>
<evidence type="ECO:0000256" key="1">
    <source>
        <dbReference type="ARBA" id="ARBA00023015"/>
    </source>
</evidence>
<dbReference type="GO" id="GO:0003700">
    <property type="term" value="F:DNA-binding transcription factor activity"/>
    <property type="evidence" value="ECO:0007669"/>
    <property type="project" value="InterPro"/>
</dbReference>
<evidence type="ECO:0000256" key="2">
    <source>
        <dbReference type="ARBA" id="ARBA00023125"/>
    </source>
</evidence>
<name>A0A1H5L970_9MICO</name>
<dbReference type="SUPFAM" id="SSF46689">
    <property type="entry name" value="Homeodomain-like"/>
    <property type="match status" value="1"/>
</dbReference>
<dbReference type="InterPro" id="IPR050204">
    <property type="entry name" value="AraC_XylS_family_regulators"/>
</dbReference>
<dbReference type="InterPro" id="IPR018062">
    <property type="entry name" value="HTH_AraC-typ_CS"/>
</dbReference>
<protein>
    <submittedName>
        <fullName evidence="5">AraC-type DNA-binding protein</fullName>
    </submittedName>
</protein>
<dbReference type="EMBL" id="FNTX01000002">
    <property type="protein sequence ID" value="SEE73573.1"/>
    <property type="molecule type" value="Genomic_DNA"/>
</dbReference>
<keyword evidence="6" id="KW-1185">Reference proteome</keyword>
<dbReference type="SMART" id="SM00342">
    <property type="entry name" value="HTH_ARAC"/>
    <property type="match status" value="1"/>
</dbReference>
<dbReference type="RefSeq" id="WP_089773606.1">
    <property type="nucleotide sequence ID" value="NZ_FNTX01000002.1"/>
</dbReference>
<evidence type="ECO:0000313" key="6">
    <source>
        <dbReference type="Proteomes" id="UP000199220"/>
    </source>
</evidence>
<dbReference type="PANTHER" id="PTHR46796:SF6">
    <property type="entry name" value="ARAC SUBFAMILY"/>
    <property type="match status" value="1"/>
</dbReference>
<keyword evidence="3" id="KW-0804">Transcription</keyword>
<organism evidence="5 6">
    <name type="scientific">Ruania alba</name>
    <dbReference type="NCBI Taxonomy" id="648782"/>
    <lineage>
        <taxon>Bacteria</taxon>
        <taxon>Bacillati</taxon>
        <taxon>Actinomycetota</taxon>
        <taxon>Actinomycetes</taxon>
        <taxon>Micrococcales</taxon>
        <taxon>Ruaniaceae</taxon>
        <taxon>Ruania</taxon>
    </lineage>
</organism>
<dbReference type="AlphaFoldDB" id="A0A1H5L970"/>
<sequence length="351" mass="38062">MSPQRLHDAHVANVTVTDIGSWQDIVSWHFHPIRCRTEAPGFSASISRYRISPSLTISRLRVGPHHAERVSGTQVDDVLMAVTLDGAWSLHQHGRTASLGPGSIVLWNARVPYSIEAPSAPQDLLLAQLARPIAGLGDGFLDHLMVTPIGADAPGQPSLQAMLLSLQTDQFLDDPIAGASMTSAVGQVLGSVARSALTHERPADPVRAEKLNLLRASLRERLSDTQLTVEDLAAQHFISARYVHALFADDADTPAAYLRRIRMEHACRLLLERPGMTIQSVARQSGYSDAPSFIRAFTRTFGISPTRWTRVRSEVRHHDDAAGCAPVGLSAEAGWGLQAGHRSRRRAGTGG</sequence>
<accession>A0A1H5L970</accession>
<proteinExistence type="predicted"/>
<dbReference type="Pfam" id="PF14525">
    <property type="entry name" value="AraC_binding_2"/>
    <property type="match status" value="1"/>
</dbReference>
<evidence type="ECO:0000256" key="3">
    <source>
        <dbReference type="ARBA" id="ARBA00023163"/>
    </source>
</evidence>
<evidence type="ECO:0000313" key="5">
    <source>
        <dbReference type="EMBL" id="SEE73573.1"/>
    </source>
</evidence>
<dbReference type="PANTHER" id="PTHR46796">
    <property type="entry name" value="HTH-TYPE TRANSCRIPTIONAL ACTIVATOR RHAS-RELATED"/>
    <property type="match status" value="1"/>
</dbReference>
<feature type="domain" description="HTH araC/xylS-type" evidence="4">
    <location>
        <begin position="212"/>
        <end position="311"/>
    </location>
</feature>
<dbReference type="Pfam" id="PF12833">
    <property type="entry name" value="HTH_18"/>
    <property type="match status" value="1"/>
</dbReference>
<dbReference type="PROSITE" id="PS00041">
    <property type="entry name" value="HTH_ARAC_FAMILY_1"/>
    <property type="match status" value="1"/>
</dbReference>
<dbReference type="STRING" id="648782.SAMN04488554_2682"/>
<dbReference type="InterPro" id="IPR009057">
    <property type="entry name" value="Homeodomain-like_sf"/>
</dbReference>
<dbReference type="GO" id="GO:0043565">
    <property type="term" value="F:sequence-specific DNA binding"/>
    <property type="evidence" value="ECO:0007669"/>
    <property type="project" value="InterPro"/>
</dbReference>